<dbReference type="Pfam" id="PF25372">
    <property type="entry name" value="DUF7885"/>
    <property type="match status" value="1"/>
</dbReference>
<dbReference type="Gene3D" id="1.20.1280.50">
    <property type="match status" value="1"/>
</dbReference>
<evidence type="ECO:0000259" key="2">
    <source>
        <dbReference type="Pfam" id="PF25372"/>
    </source>
</evidence>
<name>A0A2R5GHX3_9STRA</name>
<dbReference type="EMBL" id="BEYU01000077">
    <property type="protein sequence ID" value="GBG30490.1"/>
    <property type="molecule type" value="Genomic_DNA"/>
</dbReference>
<feature type="region of interest" description="Disordered" evidence="1">
    <location>
        <begin position="462"/>
        <end position="481"/>
    </location>
</feature>
<sequence>MGERGGRLDVRAATYGTADAEWTRPETLRFVTSQVRALVERTARGDVLCTEASFNALFGDPVPNENKVLKIYYEVSYDDDKETSESKILVVPEGSTVLVDVRRYAPQIRRRESLRRARSEEERVARLRSLSGSAAARAAKRALETEDVLRLVLGFLPLYPDRLRSMAVCRAWRDFFVSNGLADRFSVGVRGCKGVPCYLDLPLGFVEMVLTRSAPHLVSLDLAGFERITDEVLAPALRSNPQLRALDLSGCSLLTTTSLGAIGTCCGDLASLSLKRLEALDDACVVNVAQGCKNLESLDLSDCINLTDTSIRELGPALRRLRVLHAKDLYKVTDESVRVLLENCGSKVETLSLWSMNRISKTGLEPLGGRCPRLASLNLSECFALDDDALVHTFEESSLREIADACASRTRQDATLDLLDMRGTPVAAIAASAAQVLSSTLGKDFEAREGLFMHAPQLLQQQTMHKSREGNAEKGANLIHK</sequence>
<organism evidence="3 4">
    <name type="scientific">Hondaea fermentalgiana</name>
    <dbReference type="NCBI Taxonomy" id="2315210"/>
    <lineage>
        <taxon>Eukaryota</taxon>
        <taxon>Sar</taxon>
        <taxon>Stramenopiles</taxon>
        <taxon>Bigyra</taxon>
        <taxon>Labyrinthulomycetes</taxon>
        <taxon>Thraustochytrida</taxon>
        <taxon>Thraustochytriidae</taxon>
        <taxon>Hondaea</taxon>
    </lineage>
</organism>
<keyword evidence="4" id="KW-1185">Reference proteome</keyword>
<reference evidence="3 4" key="1">
    <citation type="submission" date="2017-12" db="EMBL/GenBank/DDBJ databases">
        <title>Sequencing, de novo assembly and annotation of complete genome of a new Thraustochytrid species, strain FCC1311.</title>
        <authorList>
            <person name="Sedici K."/>
            <person name="Godart F."/>
            <person name="Aiese Cigliano R."/>
            <person name="Sanseverino W."/>
            <person name="Barakat M."/>
            <person name="Ortet P."/>
            <person name="Marechal E."/>
            <person name="Cagnac O."/>
            <person name="Amato A."/>
        </authorList>
    </citation>
    <scope>NUCLEOTIDE SEQUENCE [LARGE SCALE GENOMIC DNA]</scope>
</reference>
<dbReference type="InterPro" id="IPR006553">
    <property type="entry name" value="Leu-rich_rpt_Cys-con_subtyp"/>
</dbReference>
<dbReference type="Proteomes" id="UP000241890">
    <property type="component" value="Unassembled WGS sequence"/>
</dbReference>
<protein>
    <submittedName>
        <fullName evidence="3">F-box/LRR-repeat protein 2</fullName>
    </submittedName>
</protein>
<dbReference type="GO" id="GO:0019005">
    <property type="term" value="C:SCF ubiquitin ligase complex"/>
    <property type="evidence" value="ECO:0007669"/>
    <property type="project" value="TreeGrafter"/>
</dbReference>
<comment type="caution">
    <text evidence="3">The sequence shown here is derived from an EMBL/GenBank/DDBJ whole genome shotgun (WGS) entry which is preliminary data.</text>
</comment>
<evidence type="ECO:0000256" key="1">
    <source>
        <dbReference type="SAM" id="MobiDB-lite"/>
    </source>
</evidence>
<evidence type="ECO:0000313" key="4">
    <source>
        <dbReference type="Proteomes" id="UP000241890"/>
    </source>
</evidence>
<evidence type="ECO:0000313" key="3">
    <source>
        <dbReference type="EMBL" id="GBG30490.1"/>
    </source>
</evidence>
<dbReference type="InterPro" id="IPR032675">
    <property type="entry name" value="LRR_dom_sf"/>
</dbReference>
<dbReference type="SUPFAM" id="SSF52047">
    <property type="entry name" value="RNI-like"/>
    <property type="match status" value="1"/>
</dbReference>
<dbReference type="GO" id="GO:0031146">
    <property type="term" value="P:SCF-dependent proteasomal ubiquitin-dependent protein catabolic process"/>
    <property type="evidence" value="ECO:0007669"/>
    <property type="project" value="TreeGrafter"/>
</dbReference>
<proteinExistence type="predicted"/>
<feature type="domain" description="F-box/LRR-repeat protein 15-like leucin rich repeat" evidence="2">
    <location>
        <begin position="216"/>
        <end position="337"/>
    </location>
</feature>
<dbReference type="PANTHER" id="PTHR13318">
    <property type="entry name" value="PARTNER OF PAIRED, ISOFORM B-RELATED"/>
    <property type="match status" value="1"/>
</dbReference>
<gene>
    <name evidence="3" type="ORF">FCC1311_067102</name>
</gene>
<dbReference type="SMART" id="SM00367">
    <property type="entry name" value="LRR_CC"/>
    <property type="match status" value="7"/>
</dbReference>
<dbReference type="AlphaFoldDB" id="A0A2R5GHX3"/>
<accession>A0A2R5GHX3</accession>
<dbReference type="Gene3D" id="3.80.10.10">
    <property type="entry name" value="Ribonuclease Inhibitor"/>
    <property type="match status" value="1"/>
</dbReference>
<dbReference type="InParanoid" id="A0A2R5GHX3"/>
<dbReference type="InterPro" id="IPR057207">
    <property type="entry name" value="FBXL15_LRR"/>
</dbReference>
<dbReference type="OrthoDB" id="550575at2759"/>